<dbReference type="AlphaFoldDB" id="A0AAP4A064"/>
<protein>
    <submittedName>
        <fullName evidence="1">Uncharacterized protein</fullName>
    </submittedName>
</protein>
<evidence type="ECO:0000313" key="2">
    <source>
        <dbReference type="Proteomes" id="UP001229409"/>
    </source>
</evidence>
<dbReference type="EMBL" id="JARVWT010000006">
    <property type="protein sequence ID" value="MDH2332458.1"/>
    <property type="molecule type" value="Genomic_DNA"/>
</dbReference>
<organism evidence="1 2">
    <name type="scientific">Paenibacillus polymyxa</name>
    <name type="common">Bacillus polymyxa</name>
    <dbReference type="NCBI Taxonomy" id="1406"/>
    <lineage>
        <taxon>Bacteria</taxon>
        <taxon>Bacillati</taxon>
        <taxon>Bacillota</taxon>
        <taxon>Bacilli</taxon>
        <taxon>Bacillales</taxon>
        <taxon>Paenibacillaceae</taxon>
        <taxon>Paenibacillus</taxon>
    </lineage>
</organism>
<reference evidence="1" key="1">
    <citation type="submission" date="2023-04" db="EMBL/GenBank/DDBJ databases">
        <title>Uncovering the Secrets of Slow-Growing Bacteria in Tropical Savanna Soil through Cultivation and Genomic Analysis.</title>
        <authorList>
            <person name="Goncalves O.S."/>
            <person name="Santana M.F."/>
        </authorList>
    </citation>
    <scope>NUCLEOTIDE SEQUENCE</scope>
    <source>
        <strain evidence="1">ANTI</strain>
    </source>
</reference>
<sequence length="603" mass="66775">MAKLNVTVPAVDVEVNGVKYRKVDRDAQIGDIIRYEGDSDYVTKDAFYAVTRFDSAGDPQIVDNDGDEYDLCGEDFVVYAKVSETTGEYREVKRWAEPGERIRIVRKASGEERYENGAEFVVDSADGDGDVRVTVGTRDNVLVELREYNVLEPATAKEPAPRRLTVGDYAKVIANSTIHNYTIGSFVKIVRGDNDESPYIAEKTDGTEGNFLAEKDVELATEAEFLAQKRLKVGEFAKVVAKNRMFTDEHVSVGDVVKITEDDDSSRPFYTDSIDGKTAGWFTESELVRATDEEVAQAKRKLAAETTTADPRSQFAKGEKVRLISGGGKYPLNGYDNGKIYEVATPLYVSHDCGHVIQIVGGDIPQGYAKPEQLAKLTIEVGSTVRLTIEEGKTPRYKWGNVSNGDIGKVTSIDGETARVDFLGQSDWHALLSELTLVTDTEKTQPQPKPVRFKVGEYARTITDVRKDLPKGSLVKITRDDHDSRPFRAVLLDGSDFDYYRQDELERVDAETAKWAVIGREVGEYKDGDVVQVVDDSRLSVGGTIKNGDIVTLQDAGGDLFRLQKVGIDVGNIASPRRFKLVTPVEQRFDRMELTEVEAKAAA</sequence>
<name>A0AAP4A064_PAEPO</name>
<comment type="caution">
    <text evidence="1">The sequence shown here is derived from an EMBL/GenBank/DDBJ whole genome shotgun (WGS) entry which is preliminary data.</text>
</comment>
<dbReference type="RefSeq" id="WP_279834819.1">
    <property type="nucleotide sequence ID" value="NZ_JARVWT010000006.1"/>
</dbReference>
<accession>A0AAP4A064</accession>
<proteinExistence type="predicted"/>
<evidence type="ECO:0000313" key="1">
    <source>
        <dbReference type="EMBL" id="MDH2332458.1"/>
    </source>
</evidence>
<dbReference type="Proteomes" id="UP001229409">
    <property type="component" value="Unassembled WGS sequence"/>
</dbReference>
<gene>
    <name evidence="1" type="ORF">QDS18_16485</name>
</gene>